<name>A0A8S1ENT6_9PELO</name>
<sequence length="177" mass="20265">MGCARSPCAIPHRIDAVLQEAAALTNLLEICHQFLTEHARNQRAVDTHPTISRLLSSPPSQSPPTSGGATKYRNIRCVVCDEWVCARNRRNHIEAHFDYRPFACAICGFRRRRQIFVQHHIRRAHPDVGGDDALLICENAEIAREVDRLARESETSTHRRHQLVEKMPLLVRRLRLP</sequence>
<feature type="compositionally biased region" description="Low complexity" evidence="1">
    <location>
        <begin position="56"/>
        <end position="66"/>
    </location>
</feature>
<dbReference type="OrthoDB" id="5920133at2759"/>
<reference evidence="2 3" key="1">
    <citation type="submission" date="2020-04" db="EMBL/GenBank/DDBJ databases">
        <authorList>
            <person name="Laetsch R D."/>
            <person name="Stevens L."/>
            <person name="Kumar S."/>
            <person name="Blaxter L. M."/>
        </authorList>
    </citation>
    <scope>NUCLEOTIDE SEQUENCE [LARGE SCALE GENOMIC DNA]</scope>
</reference>
<dbReference type="Proteomes" id="UP000494206">
    <property type="component" value="Unassembled WGS sequence"/>
</dbReference>
<dbReference type="AlphaFoldDB" id="A0A8S1ENT6"/>
<evidence type="ECO:0000313" key="2">
    <source>
        <dbReference type="EMBL" id="CAB3401668.1"/>
    </source>
</evidence>
<evidence type="ECO:0000313" key="3">
    <source>
        <dbReference type="Proteomes" id="UP000494206"/>
    </source>
</evidence>
<keyword evidence="3" id="KW-1185">Reference proteome</keyword>
<gene>
    <name evidence="2" type="ORF">CBOVIS_LOCUS4385</name>
</gene>
<evidence type="ECO:0000256" key="1">
    <source>
        <dbReference type="SAM" id="MobiDB-lite"/>
    </source>
</evidence>
<organism evidence="2 3">
    <name type="scientific">Caenorhabditis bovis</name>
    <dbReference type="NCBI Taxonomy" id="2654633"/>
    <lineage>
        <taxon>Eukaryota</taxon>
        <taxon>Metazoa</taxon>
        <taxon>Ecdysozoa</taxon>
        <taxon>Nematoda</taxon>
        <taxon>Chromadorea</taxon>
        <taxon>Rhabditida</taxon>
        <taxon>Rhabditina</taxon>
        <taxon>Rhabditomorpha</taxon>
        <taxon>Rhabditoidea</taxon>
        <taxon>Rhabditidae</taxon>
        <taxon>Peloderinae</taxon>
        <taxon>Caenorhabditis</taxon>
    </lineage>
</organism>
<evidence type="ECO:0008006" key="4">
    <source>
        <dbReference type="Google" id="ProtNLM"/>
    </source>
</evidence>
<feature type="region of interest" description="Disordered" evidence="1">
    <location>
        <begin position="50"/>
        <end position="69"/>
    </location>
</feature>
<proteinExistence type="predicted"/>
<comment type="caution">
    <text evidence="2">The sequence shown here is derived from an EMBL/GenBank/DDBJ whole genome shotgun (WGS) entry which is preliminary data.</text>
</comment>
<dbReference type="Gene3D" id="3.30.160.60">
    <property type="entry name" value="Classic Zinc Finger"/>
    <property type="match status" value="1"/>
</dbReference>
<dbReference type="EMBL" id="CADEPM010000003">
    <property type="protein sequence ID" value="CAB3401668.1"/>
    <property type="molecule type" value="Genomic_DNA"/>
</dbReference>
<protein>
    <recommendedName>
        <fullName evidence="4">C2H2-type domain-containing protein</fullName>
    </recommendedName>
</protein>
<accession>A0A8S1ENT6</accession>